<proteinExistence type="predicted"/>
<dbReference type="VEuPathDB" id="FungiDB:B1J91_B01595g"/>
<dbReference type="AlphaFoldDB" id="A0A0W0DES3"/>
<evidence type="ECO:0000313" key="2">
    <source>
        <dbReference type="Proteomes" id="UP000054886"/>
    </source>
</evidence>
<protein>
    <submittedName>
        <fullName evidence="1">Uncharacterized protein</fullName>
    </submittedName>
</protein>
<dbReference type="EMBL" id="LLZZ01000118">
    <property type="protein sequence ID" value="KTB03899.1"/>
    <property type="molecule type" value="Genomic_DNA"/>
</dbReference>
<reference evidence="1 2" key="1">
    <citation type="submission" date="2015-10" db="EMBL/GenBank/DDBJ databases">
        <title>Draft genomes sequences of Candida glabrata isolates 1A, 1B, 2A, 2B, 3A and 3B.</title>
        <authorList>
            <person name="Haavelsrud O.E."/>
            <person name="Gaustad P."/>
        </authorList>
    </citation>
    <scope>NUCLEOTIDE SEQUENCE [LARGE SCALE GENOMIC DNA]</scope>
    <source>
        <strain evidence="1">910700640</strain>
    </source>
</reference>
<evidence type="ECO:0000313" key="1">
    <source>
        <dbReference type="EMBL" id="KTB03899.1"/>
    </source>
</evidence>
<organism evidence="1 2">
    <name type="scientific">Candida glabrata</name>
    <name type="common">Yeast</name>
    <name type="synonym">Torulopsis glabrata</name>
    <dbReference type="NCBI Taxonomy" id="5478"/>
    <lineage>
        <taxon>Eukaryota</taxon>
        <taxon>Fungi</taxon>
        <taxon>Dikarya</taxon>
        <taxon>Ascomycota</taxon>
        <taxon>Saccharomycotina</taxon>
        <taxon>Saccharomycetes</taxon>
        <taxon>Saccharomycetales</taxon>
        <taxon>Saccharomycetaceae</taxon>
        <taxon>Nakaseomyces</taxon>
    </lineage>
</organism>
<dbReference type="VEuPathDB" id="FungiDB:GWK60_B01419"/>
<sequence length="732" mass="83459">MKLPSEILDIIASHGLDSCKTSIAWSYVSSYFRDLVKKTVGVMLVQDGGHSPLEDECVRPDILDFRVLLHKNRNMLYLNSDENATIRSIECFLQNFKNIVIVIQSDRSFSDPLASTLNEIARHCTSGTNVCIIYSTTTNFLSKLYFREFGIREDKLVLSELHIIGSSALSNNADLCDVDTLFETTYIYEIDNLFSLSVKHQHHSLIAPQLTTIKQLNYNDSMLNINAFLNDCTNLEMIDSMRFPLSPNNESAGQYILPSCKVLHLNNFNSGVKYPTINGNNVSLYLKISPAIRLSDPEFSNLIFENIKKLEIDTNPSICHHVRFMNCKFPKLKKISCNSSIISWDDLKQSQAPLTSLKINLNSFEQLQWLTNCPYDLKNLDITTLNKKILDFNNNTNLYQDMKIVAKNVKFQLDSIWKAFILQNVFLTNCNSIEQLTICLDEHELYESINDCPKNLKELGFTNDGDCILIDIPYITHLTLFETVAQKSLSQNYSTQAAATKSPNSTNNRKFSYGSDISNDYGFSSDLAPVISPSLFRWNNVIGVNNESIRKNSIISFDERYSYSKRRTSSMSTTSMFSRSSFPYINDEVILDDAIVFKFNDKMPDIFTTGLGALESALFNFEDLRDKQLANLHIIYQFSQPEGIYNEGDVTGILFESISRIINYPYHLKLPGILISNLHITFKVPTEFELFDSKALETVQSLLIQSKYNVKVVNELDFHGNKSHTELCFQRL</sequence>
<accession>A0A0W0DES3</accession>
<dbReference type="Proteomes" id="UP000054886">
    <property type="component" value="Unassembled WGS sequence"/>
</dbReference>
<comment type="caution">
    <text evidence="1">The sequence shown here is derived from an EMBL/GenBank/DDBJ whole genome shotgun (WGS) entry which is preliminary data.</text>
</comment>
<dbReference type="VEuPathDB" id="FungiDB:CAGL0B01595g"/>
<name>A0A0W0DES3_CANGB</name>
<gene>
    <name evidence="1" type="ORF">AO440_000231</name>
</gene>
<dbReference type="VEuPathDB" id="FungiDB:GVI51_B01463"/>